<feature type="region of interest" description="Disordered" evidence="6">
    <location>
        <begin position="29"/>
        <end position="152"/>
    </location>
</feature>
<keyword evidence="2 7" id="KW-0812">Transmembrane</keyword>
<feature type="transmembrane region" description="Helical" evidence="7">
    <location>
        <begin position="171"/>
        <end position="195"/>
    </location>
</feature>
<evidence type="ECO:0000256" key="2">
    <source>
        <dbReference type="ARBA" id="ARBA00022692"/>
    </source>
</evidence>
<organism evidence="9 10">
    <name type="scientific">Apiotrichum porosum</name>
    <dbReference type="NCBI Taxonomy" id="105984"/>
    <lineage>
        <taxon>Eukaryota</taxon>
        <taxon>Fungi</taxon>
        <taxon>Dikarya</taxon>
        <taxon>Basidiomycota</taxon>
        <taxon>Agaricomycotina</taxon>
        <taxon>Tremellomycetes</taxon>
        <taxon>Trichosporonales</taxon>
        <taxon>Trichosporonaceae</taxon>
        <taxon>Apiotrichum</taxon>
    </lineage>
</organism>
<comment type="caution">
    <text evidence="9">The sequence shown here is derived from an EMBL/GenBank/DDBJ whole genome shotgun (WGS) entry which is preliminary data.</text>
</comment>
<evidence type="ECO:0000256" key="5">
    <source>
        <dbReference type="ARBA" id="ARBA00025797"/>
    </source>
</evidence>
<gene>
    <name evidence="9" type="ORF">EHS24_008637</name>
</gene>
<feature type="transmembrane region" description="Helical" evidence="7">
    <location>
        <begin position="353"/>
        <end position="378"/>
    </location>
</feature>
<feature type="transmembrane region" description="Helical" evidence="7">
    <location>
        <begin position="231"/>
        <end position="249"/>
    </location>
</feature>
<protein>
    <recommendedName>
        <fullName evidence="8">VTT domain-containing protein</fullName>
    </recommendedName>
</protein>
<feature type="compositionally biased region" description="Basic residues" evidence="6">
    <location>
        <begin position="59"/>
        <end position="73"/>
    </location>
</feature>
<feature type="compositionally biased region" description="Basic residues" evidence="6">
    <location>
        <begin position="82"/>
        <end position="95"/>
    </location>
</feature>
<evidence type="ECO:0000259" key="8">
    <source>
        <dbReference type="Pfam" id="PF09335"/>
    </source>
</evidence>
<dbReference type="PANTHER" id="PTHR43220:SF18">
    <property type="entry name" value="TRANSMEMBRANE PROTEIN 41B"/>
    <property type="match status" value="1"/>
</dbReference>
<evidence type="ECO:0000256" key="3">
    <source>
        <dbReference type="ARBA" id="ARBA00022989"/>
    </source>
</evidence>
<sequence>MAPDANYHDTTESHCRQRRPSATIMLVPDLASPDPADVDGATPLSDFGTPSSPTSSTRSSHHRLPLHYAHSHHLANQPKPRQYQRRSYAHSHHLHNQTSPSLGAHPCEASPPNTFARPPATSISNSSAYAMSRHDSDMSSAAEEGAAGPVPTEGTALIAENDKGNWYHGPLFMTAVKLGILFVCFSGLLLGTLYFGMPNVADEDRPALKIPHSFAELQALNELLHKYKGLYPWRLCLCGFVAYLYVQAFTLPGSMYISILFGAAFGIVPGLILSCLGDSCGSILCYTLSAILAPPLLELPFYRRKLESWRKKIMGDPDKGEEVGWDSVFTVLVVLRIMPLPPHWMANFVAPHLGIGMGMFWLTCFIGIAPVSVIHVTIGSSLDQMSSAEDFHILSVRNVLGLGAVIVAVLIPVGLKRVFRKDLGEFADEEEETALVEGLDNLEDIPAPIPVEFDEHGLPRRYQAVDSGVLLAGPSEGDPAFDLEPETRPPRSQGKSRGVHIIASIEEADSDGPAYELGHTAGNVGPSNGKTRSGFRPLTGYGAIEPVASGEQHAGPSTRWWRFAGN</sequence>
<feature type="region of interest" description="Disordered" evidence="6">
    <location>
        <begin position="475"/>
        <end position="497"/>
    </location>
</feature>
<feature type="compositionally biased region" description="Low complexity" evidence="6">
    <location>
        <begin position="49"/>
        <end position="58"/>
    </location>
</feature>
<dbReference type="OrthoDB" id="3364966at2759"/>
<feature type="domain" description="VTT" evidence="8">
    <location>
        <begin position="252"/>
        <end position="380"/>
    </location>
</feature>
<dbReference type="PANTHER" id="PTHR43220">
    <property type="match status" value="1"/>
</dbReference>
<dbReference type="GO" id="GO:0000045">
    <property type="term" value="P:autophagosome assembly"/>
    <property type="evidence" value="ECO:0007669"/>
    <property type="project" value="TreeGrafter"/>
</dbReference>
<dbReference type="Proteomes" id="UP000279236">
    <property type="component" value="Unassembled WGS sequence"/>
</dbReference>
<evidence type="ECO:0000256" key="7">
    <source>
        <dbReference type="SAM" id="Phobius"/>
    </source>
</evidence>
<dbReference type="Pfam" id="PF09335">
    <property type="entry name" value="VTT_dom"/>
    <property type="match status" value="1"/>
</dbReference>
<feature type="transmembrane region" description="Helical" evidence="7">
    <location>
        <begin position="398"/>
        <end position="415"/>
    </location>
</feature>
<feature type="transmembrane region" description="Helical" evidence="7">
    <location>
        <begin position="283"/>
        <end position="303"/>
    </location>
</feature>
<evidence type="ECO:0000313" key="9">
    <source>
        <dbReference type="EMBL" id="RSH81200.1"/>
    </source>
</evidence>
<dbReference type="RefSeq" id="XP_028475919.1">
    <property type="nucleotide sequence ID" value="XM_028623945.1"/>
</dbReference>
<dbReference type="GeneID" id="39593180"/>
<keyword evidence="3 7" id="KW-1133">Transmembrane helix</keyword>
<comment type="subcellular location">
    <subcellularLocation>
        <location evidence="1">Membrane</location>
        <topology evidence="1">Multi-pass membrane protein</topology>
    </subcellularLocation>
</comment>
<accession>A0A427XQV0</accession>
<keyword evidence="4 7" id="KW-0472">Membrane</keyword>
<dbReference type="InterPro" id="IPR045014">
    <property type="entry name" value="TM41A/B"/>
</dbReference>
<comment type="similarity">
    <text evidence="5">Belongs to the TMEM41 family.</text>
</comment>
<dbReference type="STRING" id="105984.A0A427XQV0"/>
<keyword evidence="10" id="KW-1185">Reference proteome</keyword>
<proteinExistence type="inferred from homology"/>
<dbReference type="InterPro" id="IPR032816">
    <property type="entry name" value="VTT_dom"/>
</dbReference>
<feature type="transmembrane region" description="Helical" evidence="7">
    <location>
        <begin position="255"/>
        <end position="276"/>
    </location>
</feature>
<evidence type="ECO:0000256" key="1">
    <source>
        <dbReference type="ARBA" id="ARBA00004141"/>
    </source>
</evidence>
<name>A0A427XQV0_9TREE</name>
<evidence type="ECO:0000256" key="6">
    <source>
        <dbReference type="SAM" id="MobiDB-lite"/>
    </source>
</evidence>
<dbReference type="GO" id="GO:0005789">
    <property type="term" value="C:endoplasmic reticulum membrane"/>
    <property type="evidence" value="ECO:0007669"/>
    <property type="project" value="TreeGrafter"/>
</dbReference>
<reference evidence="9 10" key="1">
    <citation type="submission" date="2018-11" db="EMBL/GenBank/DDBJ databases">
        <title>Genome sequence of Apiotrichum porosum DSM 27194.</title>
        <authorList>
            <person name="Aliyu H."/>
            <person name="Gorte O."/>
            <person name="Ochsenreither K."/>
        </authorList>
    </citation>
    <scope>NUCLEOTIDE SEQUENCE [LARGE SCALE GENOMIC DNA]</scope>
    <source>
        <strain evidence="9 10">DSM 27194</strain>
    </source>
</reference>
<dbReference type="AlphaFoldDB" id="A0A427XQV0"/>
<evidence type="ECO:0000313" key="10">
    <source>
        <dbReference type="Proteomes" id="UP000279236"/>
    </source>
</evidence>
<evidence type="ECO:0000256" key="4">
    <source>
        <dbReference type="ARBA" id="ARBA00023136"/>
    </source>
</evidence>
<dbReference type="EMBL" id="RSCE01000007">
    <property type="protein sequence ID" value="RSH81200.1"/>
    <property type="molecule type" value="Genomic_DNA"/>
</dbReference>